<gene>
    <name evidence="2" type="ORF">GCM10023095_20720</name>
</gene>
<protein>
    <submittedName>
        <fullName evidence="2">Carboxymuconolactone decarboxylase family protein</fullName>
    </submittedName>
</protein>
<comment type="caution">
    <text evidence="2">The sequence shown here is derived from an EMBL/GenBank/DDBJ whole genome shotgun (WGS) entry which is preliminary data.</text>
</comment>
<evidence type="ECO:0000313" key="3">
    <source>
        <dbReference type="Proteomes" id="UP001501321"/>
    </source>
</evidence>
<dbReference type="Pfam" id="PF02627">
    <property type="entry name" value="CMD"/>
    <property type="match status" value="1"/>
</dbReference>
<reference evidence="3" key="1">
    <citation type="journal article" date="2019" name="Int. J. Syst. Evol. Microbiol.">
        <title>The Global Catalogue of Microorganisms (GCM) 10K type strain sequencing project: providing services to taxonomists for standard genome sequencing and annotation.</title>
        <authorList>
            <consortium name="The Broad Institute Genomics Platform"/>
            <consortium name="The Broad Institute Genome Sequencing Center for Infectious Disease"/>
            <person name="Wu L."/>
            <person name="Ma J."/>
        </authorList>
    </citation>
    <scope>NUCLEOTIDE SEQUENCE [LARGE SCALE GENOMIC DNA]</scope>
    <source>
        <strain evidence="3">JCM 32226</strain>
    </source>
</reference>
<dbReference type="NCBIfam" id="TIGR00778">
    <property type="entry name" value="ahpD_dom"/>
    <property type="match status" value="1"/>
</dbReference>
<keyword evidence="3" id="KW-1185">Reference proteome</keyword>
<dbReference type="PANTHER" id="PTHR33930">
    <property type="entry name" value="ALKYL HYDROPEROXIDE REDUCTASE AHPD"/>
    <property type="match status" value="1"/>
</dbReference>
<sequence length="114" mass="12044">MSKSYRQINQDQRELGRAYRQASPDTFNAFLGLHQATMKDGALSAKHKELIATGIAIAARCDGCIASHVAAALKVGASREEMIETIDVAILMGGGPSLIYGVQARAAVDELLGA</sequence>
<proteinExistence type="predicted"/>
<name>A0ABP8QCF0_9GAMM</name>
<dbReference type="RefSeq" id="WP_345012768.1">
    <property type="nucleotide sequence ID" value="NZ_BAABFC010000013.1"/>
</dbReference>
<feature type="domain" description="Carboxymuconolactone decarboxylase-like" evidence="1">
    <location>
        <begin position="24"/>
        <end position="103"/>
    </location>
</feature>
<evidence type="ECO:0000313" key="2">
    <source>
        <dbReference type="EMBL" id="GAA4499891.1"/>
    </source>
</evidence>
<organism evidence="2 3">
    <name type="scientific">Pseudaeromonas paramecii</name>
    <dbReference type="NCBI Taxonomy" id="2138166"/>
    <lineage>
        <taxon>Bacteria</taxon>
        <taxon>Pseudomonadati</taxon>
        <taxon>Pseudomonadota</taxon>
        <taxon>Gammaproteobacteria</taxon>
        <taxon>Aeromonadales</taxon>
        <taxon>Aeromonadaceae</taxon>
        <taxon>Pseudaeromonas</taxon>
    </lineage>
</organism>
<dbReference type="PANTHER" id="PTHR33930:SF2">
    <property type="entry name" value="BLR3452 PROTEIN"/>
    <property type="match status" value="1"/>
</dbReference>
<dbReference type="Gene3D" id="1.20.1290.10">
    <property type="entry name" value="AhpD-like"/>
    <property type="match status" value="1"/>
</dbReference>
<evidence type="ECO:0000259" key="1">
    <source>
        <dbReference type="Pfam" id="PF02627"/>
    </source>
</evidence>
<dbReference type="EMBL" id="BAABFC010000013">
    <property type="protein sequence ID" value="GAA4499891.1"/>
    <property type="molecule type" value="Genomic_DNA"/>
</dbReference>
<accession>A0ABP8QCF0</accession>
<dbReference type="InterPro" id="IPR029032">
    <property type="entry name" value="AhpD-like"/>
</dbReference>
<dbReference type="Proteomes" id="UP001501321">
    <property type="component" value="Unassembled WGS sequence"/>
</dbReference>
<dbReference type="InterPro" id="IPR003779">
    <property type="entry name" value="CMD-like"/>
</dbReference>
<dbReference type="SUPFAM" id="SSF69118">
    <property type="entry name" value="AhpD-like"/>
    <property type="match status" value="1"/>
</dbReference>
<dbReference type="InterPro" id="IPR004675">
    <property type="entry name" value="AhpD_core"/>
</dbReference>